<sequence>MKQLKVVCSARRLGGAKRYRNHISIKKPFDVITPTRTSGAVFLLKHSHFNLF</sequence>
<reference evidence="1 2" key="1">
    <citation type="journal article" date="2020" name="Viruses">
        <title>Diversity and Host Interactions Among Virulent and Temperate Baltic Sea Flavobacterium Phages.</title>
        <authorList>
            <person name="Nilsson E."/>
            <person name="Bayfield O.W."/>
            <person name="Lundin D."/>
            <person name="Antson A.A."/>
            <person name="Holmfeldt K."/>
        </authorList>
    </citation>
    <scope>NUCLEOTIDE SEQUENCE [LARGE SCALE GENOMIC DNA]</scope>
</reference>
<accession>A0A6B9LC59</accession>
<gene>
    <name evidence="1" type="ORF">laban61_gp022</name>
</gene>
<evidence type="ECO:0000313" key="2">
    <source>
        <dbReference type="Proteomes" id="UP000465101"/>
    </source>
</evidence>
<protein>
    <submittedName>
        <fullName evidence="1">Uncharacterized protein</fullName>
    </submittedName>
</protein>
<dbReference type="Proteomes" id="UP000465101">
    <property type="component" value="Segment"/>
</dbReference>
<organism evidence="1 2">
    <name type="scientific">Flavobacterium phage vB_FspS_laban6-1</name>
    <dbReference type="NCBI Taxonomy" id="2686250"/>
    <lineage>
        <taxon>Viruses</taxon>
        <taxon>Duplodnaviria</taxon>
        <taxon>Heunggongvirae</taxon>
        <taxon>Uroviricota</taxon>
        <taxon>Caudoviricetes</taxon>
        <taxon>Duneviridae</taxon>
        <taxon>Labanvirus</taxon>
        <taxon>Labanvirus laban</taxon>
    </lineage>
</organism>
<evidence type="ECO:0000313" key="1">
    <source>
        <dbReference type="EMBL" id="QHB38993.1"/>
    </source>
</evidence>
<proteinExistence type="predicted"/>
<keyword evidence="2" id="KW-1185">Reference proteome</keyword>
<name>A0A6B9LC59_9CAUD</name>
<dbReference type="EMBL" id="MN812211">
    <property type="protein sequence ID" value="QHB38993.1"/>
    <property type="molecule type" value="Genomic_DNA"/>
</dbReference>